<accession>A0ACC2VHI4</accession>
<keyword evidence="2" id="KW-1185">Reference proteome</keyword>
<proteinExistence type="predicted"/>
<organism evidence="1 2">
    <name type="scientific">Naganishia friedmannii</name>
    <dbReference type="NCBI Taxonomy" id="89922"/>
    <lineage>
        <taxon>Eukaryota</taxon>
        <taxon>Fungi</taxon>
        <taxon>Dikarya</taxon>
        <taxon>Basidiomycota</taxon>
        <taxon>Agaricomycotina</taxon>
        <taxon>Tremellomycetes</taxon>
        <taxon>Filobasidiales</taxon>
        <taxon>Filobasidiaceae</taxon>
        <taxon>Naganishia</taxon>
    </lineage>
</organism>
<evidence type="ECO:0000313" key="2">
    <source>
        <dbReference type="Proteomes" id="UP001227268"/>
    </source>
</evidence>
<gene>
    <name evidence="1" type="ORF">QFC21_004276</name>
</gene>
<comment type="caution">
    <text evidence="1">The sequence shown here is derived from an EMBL/GenBank/DDBJ whole genome shotgun (WGS) entry which is preliminary data.</text>
</comment>
<reference evidence="1" key="1">
    <citation type="submission" date="2023-04" db="EMBL/GenBank/DDBJ databases">
        <title>Draft Genome sequencing of Naganishia species isolated from polar environments using Oxford Nanopore Technology.</title>
        <authorList>
            <person name="Leo P."/>
            <person name="Venkateswaran K."/>
        </authorList>
    </citation>
    <scope>NUCLEOTIDE SEQUENCE</scope>
    <source>
        <strain evidence="1">MNA-CCFEE 5423</strain>
    </source>
</reference>
<sequence>MSSTLISSLTWIPRGKSARHPQKYVLDESELERVGKMGGEGVLEKLRLEMEAMEMKDANAMATEGGDDDDWEDDSESGASSSSPDGDAEEGDVDMKPSDPTDLTAYNLDTYDEEESRGAAMGAFSNIKGLSVYQDNNEDPYITLKDDVDEEEERANLEVLPTDSIILSAQTSDDLSSLNYHVYDEENENLFVHHDHLLPAFPLCVEWLDFPTGGPSRSDGKTHGNYIAVGTMDPSIEIFDMDVLEGVYPEAILGPAAGAESAVPKAKGTGKKKKRQLQTNPDHHVAAVTSLSWTPHHRNLLLSSSADMTVKLWDLAQDGQQKAVRSWDNIHPNEKVLAVAWNKSANGEHSKVVLSAGERTVKVWDTRAAQDGLGTGGLGSDVEAICWDPWAALDFFVSLENGLVLCYDARNLSEAAPRPKYTISAHDGPVSALDVNPHVRGCIATGGMDKLVKIWNVQEEEDTRREISMITSQDLSVGKVFTLRWSPDSPLTLAAAGSHARMQIWDTGSNAGVRQAFGQRLRQAGKELREAKKGAGIIGIVDEEEHSDDE</sequence>
<evidence type="ECO:0000313" key="1">
    <source>
        <dbReference type="EMBL" id="KAJ9098629.1"/>
    </source>
</evidence>
<protein>
    <submittedName>
        <fullName evidence="1">Uncharacterized protein</fullName>
    </submittedName>
</protein>
<name>A0ACC2VHI4_9TREE</name>
<dbReference type="Proteomes" id="UP001227268">
    <property type="component" value="Unassembled WGS sequence"/>
</dbReference>
<dbReference type="EMBL" id="JASBWT010000014">
    <property type="protein sequence ID" value="KAJ9098629.1"/>
    <property type="molecule type" value="Genomic_DNA"/>
</dbReference>